<dbReference type="Pfam" id="PF02634">
    <property type="entry name" value="FdhD-NarQ"/>
    <property type="match status" value="1"/>
</dbReference>
<dbReference type="InterPro" id="IPR003786">
    <property type="entry name" value="FdhD"/>
</dbReference>
<protein>
    <recommendedName>
        <fullName evidence="3">Sulfur carrier protein FdhD</fullName>
    </recommendedName>
</protein>
<dbReference type="AlphaFoldDB" id="A0A2S8B8Q8"/>
<keyword evidence="1 3" id="KW-0963">Cytoplasm</keyword>
<comment type="caution">
    <text evidence="3">Lacks conserved residue(s) required for the propagation of feature annotation.</text>
</comment>
<dbReference type="GO" id="GO:0016783">
    <property type="term" value="F:sulfurtransferase activity"/>
    <property type="evidence" value="ECO:0007669"/>
    <property type="project" value="InterPro"/>
</dbReference>
<accession>A0A2S8B8Q8</accession>
<dbReference type="HAMAP" id="MF_00187">
    <property type="entry name" value="FdhD"/>
    <property type="match status" value="1"/>
</dbReference>
<dbReference type="GO" id="GO:0005737">
    <property type="term" value="C:cytoplasm"/>
    <property type="evidence" value="ECO:0007669"/>
    <property type="project" value="UniProtKB-SubCell"/>
</dbReference>
<dbReference type="PANTHER" id="PTHR30592">
    <property type="entry name" value="FORMATE DEHYDROGENASE"/>
    <property type="match status" value="1"/>
</dbReference>
<sequence length="289" mass="29823">MTIDTHSADRGTPDQDTPDEIAAATCGAATTDRTVRRLGLGAPGDGDLVRTVAVEAPVSVEVGGIGYAVMMATPTDLRDYALGFALAEGLVDTPAQLNRVDAHPIEGGWALRLWLVAERAALALERVRRRVGESSCGLCGIENIEEVLRPLPPLTARLAVDRAAIAAALAALTAHQPLGRATGAVHAAAFCAPTGEILCVREDVGRHNALDKLIGALAWAAIDPADGFILLSARCSYELVEKTVRAGCPLLVTISAPTSLAADRAAAAGLTLVALARSDSALLISGDMA</sequence>
<evidence type="ECO:0000256" key="1">
    <source>
        <dbReference type="ARBA" id="ARBA00022490"/>
    </source>
</evidence>
<evidence type="ECO:0000313" key="4">
    <source>
        <dbReference type="EMBL" id="PQM28792.1"/>
    </source>
</evidence>
<comment type="function">
    <text evidence="3">Required for formate dehydrogenase (FDH) activity. Acts as a sulfur carrier protein that transfers sulfur from IscS to the molybdenum cofactor prior to its insertion into FDH.</text>
</comment>
<dbReference type="PIRSF" id="PIRSF015626">
    <property type="entry name" value="FdhD"/>
    <property type="match status" value="1"/>
</dbReference>
<proteinExistence type="inferred from homology"/>
<dbReference type="OrthoDB" id="3197277at2"/>
<organism evidence="4 5">
    <name type="scientific">Sphingopyxis lindanitolerans</name>
    <dbReference type="NCBI Taxonomy" id="2054227"/>
    <lineage>
        <taxon>Bacteria</taxon>
        <taxon>Pseudomonadati</taxon>
        <taxon>Pseudomonadota</taxon>
        <taxon>Alphaproteobacteria</taxon>
        <taxon>Sphingomonadales</taxon>
        <taxon>Sphingomonadaceae</taxon>
        <taxon>Sphingopyxis</taxon>
    </lineage>
</organism>
<dbReference type="Gene3D" id="3.40.140.10">
    <property type="entry name" value="Cytidine Deaminase, domain 2"/>
    <property type="match status" value="1"/>
</dbReference>
<keyword evidence="5" id="KW-1185">Reference proteome</keyword>
<comment type="caution">
    <text evidence="4">The sequence shown here is derived from an EMBL/GenBank/DDBJ whole genome shotgun (WGS) entry which is preliminary data.</text>
</comment>
<comment type="subcellular location">
    <subcellularLocation>
        <location evidence="3">Cytoplasm</location>
    </subcellularLocation>
</comment>
<evidence type="ECO:0000256" key="2">
    <source>
        <dbReference type="ARBA" id="ARBA00023150"/>
    </source>
</evidence>
<dbReference type="GO" id="GO:0006777">
    <property type="term" value="P:Mo-molybdopterin cofactor biosynthetic process"/>
    <property type="evidence" value="ECO:0007669"/>
    <property type="project" value="UniProtKB-UniRule"/>
</dbReference>
<dbReference type="InterPro" id="IPR016193">
    <property type="entry name" value="Cytidine_deaminase-like"/>
</dbReference>
<gene>
    <name evidence="3" type="primary">fdhD</name>
    <name evidence="4" type="ORF">CVO77_10245</name>
</gene>
<dbReference type="SUPFAM" id="SSF53927">
    <property type="entry name" value="Cytidine deaminase-like"/>
    <property type="match status" value="1"/>
</dbReference>
<evidence type="ECO:0000313" key="5">
    <source>
        <dbReference type="Proteomes" id="UP000238954"/>
    </source>
</evidence>
<keyword evidence="4" id="KW-0808">Transferase</keyword>
<name>A0A2S8B8Q8_9SPHN</name>
<comment type="similarity">
    <text evidence="3">Belongs to the FdhD family.</text>
</comment>
<dbReference type="EMBL" id="PHFW01000002">
    <property type="protein sequence ID" value="PQM28792.1"/>
    <property type="molecule type" value="Genomic_DNA"/>
</dbReference>
<dbReference type="Proteomes" id="UP000238954">
    <property type="component" value="Chromosome"/>
</dbReference>
<feature type="active site" description="Cysteine persulfide intermediate" evidence="3">
    <location>
        <position position="136"/>
    </location>
</feature>
<dbReference type="GO" id="GO:0097163">
    <property type="term" value="F:sulfur carrier activity"/>
    <property type="evidence" value="ECO:0007669"/>
    <property type="project" value="UniProtKB-UniRule"/>
</dbReference>
<dbReference type="NCBIfam" id="TIGR00129">
    <property type="entry name" value="fdhD_narQ"/>
    <property type="match status" value="1"/>
</dbReference>
<keyword evidence="2 3" id="KW-0501">Molybdenum cofactor biosynthesis</keyword>
<evidence type="ECO:0000256" key="3">
    <source>
        <dbReference type="HAMAP-Rule" id="MF_00187"/>
    </source>
</evidence>
<reference evidence="5" key="1">
    <citation type="submission" date="2017-11" db="EMBL/GenBank/DDBJ databases">
        <title>The complete genome sequence of Sphingopyxis pomeranensis sp. nov. strain WS5A3p.</title>
        <authorList>
            <person name="Kaminski M.A."/>
        </authorList>
    </citation>
    <scope>NUCLEOTIDE SEQUENCE [LARGE SCALE GENOMIC DNA]</scope>
    <source>
        <strain evidence="5">WS5A3p</strain>
    </source>
</reference>
<dbReference type="Gene3D" id="3.10.20.10">
    <property type="match status" value="1"/>
</dbReference>
<dbReference type="PANTHER" id="PTHR30592:SF1">
    <property type="entry name" value="SULFUR CARRIER PROTEIN FDHD"/>
    <property type="match status" value="1"/>
</dbReference>